<proteinExistence type="predicted"/>
<keyword evidence="2 6" id="KW-0732">Signal</keyword>
<keyword evidence="9" id="KW-1185">Reference proteome</keyword>
<gene>
    <name evidence="8" type="ORF">DFH94DRAFT_792104</name>
</gene>
<dbReference type="InterPro" id="IPR044865">
    <property type="entry name" value="MRH_dom"/>
</dbReference>
<dbReference type="InterPro" id="IPR009011">
    <property type="entry name" value="Man6P_isomerase_rcpt-bd_dom_sf"/>
</dbReference>
<sequence>MHPLLFLLSLFPTFVFAAGLPQTRGVHPSFLSQYKPKGTTWTCLDGTKTIPWSAVNDDYCDCIDGSDEPGTSACSGNTFYCENEGHVGASIPSSRVNDGLCEPACCDGSDEPAGVCENTCAAVGELYRQKQEAARKLQKTGSKIRSTYIAFAQKEKKRLETEIESSQMEIVRHEKEVARFRVLVERTEALSEEVLEHKKKSPLYTSLITHHNALKSLQREHKRHLEREKQLSDILDTLRHGYNPNYQDMAVLEAVRGWEYLAGLPHISEAEREEGGDEEDGATAQVDEVKEELEEGEWSVRQLEQQLDELLNVDHTSLLMEHDSYVDEPASVSPSHDIKAYLPDFLIPQYEFLRDTLVSGLQVLGIVKGSSTAASGWTKATKAREKLNDAEHGLNLAQKHLEDAREELGDLFDPTRYGAEGEWKKLHNTCLRKDTGDYVYEVCLFEDARQNPNHGGSSFSLGKFASWNPSLGVIEGSKEYYHTQVYSHGTRCWNGPERNVKLDLTCGTENALLTVTELEKCEYLFTGTTPALCLPLEDETESPKDEL</sequence>
<dbReference type="InterPro" id="IPR028146">
    <property type="entry name" value="PRKCSH_N"/>
</dbReference>
<feature type="chain" id="PRO_5040338663" description="Glucosidase 2 subunit beta" evidence="6">
    <location>
        <begin position="18"/>
        <end position="547"/>
    </location>
</feature>
<dbReference type="Proteomes" id="UP000759537">
    <property type="component" value="Unassembled WGS sequence"/>
</dbReference>
<dbReference type="OrthoDB" id="28322at2759"/>
<feature type="coiled-coil region" evidence="5">
    <location>
        <begin position="286"/>
        <end position="313"/>
    </location>
</feature>
<reference evidence="8" key="2">
    <citation type="journal article" date="2020" name="Nat. Commun.">
        <title>Large-scale genome sequencing of mycorrhizal fungi provides insights into the early evolution of symbiotic traits.</title>
        <authorList>
            <person name="Miyauchi S."/>
            <person name="Kiss E."/>
            <person name="Kuo A."/>
            <person name="Drula E."/>
            <person name="Kohler A."/>
            <person name="Sanchez-Garcia M."/>
            <person name="Morin E."/>
            <person name="Andreopoulos B."/>
            <person name="Barry K.W."/>
            <person name="Bonito G."/>
            <person name="Buee M."/>
            <person name="Carver A."/>
            <person name="Chen C."/>
            <person name="Cichocki N."/>
            <person name="Clum A."/>
            <person name="Culley D."/>
            <person name="Crous P.W."/>
            <person name="Fauchery L."/>
            <person name="Girlanda M."/>
            <person name="Hayes R.D."/>
            <person name="Keri Z."/>
            <person name="LaButti K."/>
            <person name="Lipzen A."/>
            <person name="Lombard V."/>
            <person name="Magnuson J."/>
            <person name="Maillard F."/>
            <person name="Murat C."/>
            <person name="Nolan M."/>
            <person name="Ohm R.A."/>
            <person name="Pangilinan J."/>
            <person name="Pereira M.F."/>
            <person name="Perotto S."/>
            <person name="Peter M."/>
            <person name="Pfister S."/>
            <person name="Riley R."/>
            <person name="Sitrit Y."/>
            <person name="Stielow J.B."/>
            <person name="Szollosi G."/>
            <person name="Zifcakova L."/>
            <person name="Stursova M."/>
            <person name="Spatafora J.W."/>
            <person name="Tedersoo L."/>
            <person name="Vaario L.M."/>
            <person name="Yamada A."/>
            <person name="Yan M."/>
            <person name="Wang P."/>
            <person name="Xu J."/>
            <person name="Bruns T."/>
            <person name="Baldrian P."/>
            <person name="Vilgalys R."/>
            <person name="Dunand C."/>
            <person name="Henrissat B."/>
            <person name="Grigoriev I.V."/>
            <person name="Hibbett D."/>
            <person name="Nagy L.G."/>
            <person name="Martin F.M."/>
        </authorList>
    </citation>
    <scope>NUCLEOTIDE SEQUENCE</scope>
    <source>
        <strain evidence="8">Prilba</strain>
    </source>
</reference>
<dbReference type="AlphaFoldDB" id="A0A9P5TD87"/>
<evidence type="ECO:0000313" key="8">
    <source>
        <dbReference type="EMBL" id="KAF8485237.1"/>
    </source>
</evidence>
<evidence type="ECO:0000313" key="9">
    <source>
        <dbReference type="Proteomes" id="UP000759537"/>
    </source>
</evidence>
<dbReference type="InterPro" id="IPR039794">
    <property type="entry name" value="Gtb1-like"/>
</dbReference>
<name>A0A9P5TD87_9AGAM</name>
<reference evidence="8" key="1">
    <citation type="submission" date="2019-10" db="EMBL/GenBank/DDBJ databases">
        <authorList>
            <consortium name="DOE Joint Genome Institute"/>
            <person name="Kuo A."/>
            <person name="Miyauchi S."/>
            <person name="Kiss E."/>
            <person name="Drula E."/>
            <person name="Kohler A."/>
            <person name="Sanchez-Garcia M."/>
            <person name="Andreopoulos B."/>
            <person name="Barry K.W."/>
            <person name="Bonito G."/>
            <person name="Buee M."/>
            <person name="Carver A."/>
            <person name="Chen C."/>
            <person name="Cichocki N."/>
            <person name="Clum A."/>
            <person name="Culley D."/>
            <person name="Crous P.W."/>
            <person name="Fauchery L."/>
            <person name="Girlanda M."/>
            <person name="Hayes R."/>
            <person name="Keri Z."/>
            <person name="LaButti K."/>
            <person name="Lipzen A."/>
            <person name="Lombard V."/>
            <person name="Magnuson J."/>
            <person name="Maillard F."/>
            <person name="Morin E."/>
            <person name="Murat C."/>
            <person name="Nolan M."/>
            <person name="Ohm R."/>
            <person name="Pangilinan J."/>
            <person name="Pereira M."/>
            <person name="Perotto S."/>
            <person name="Peter M."/>
            <person name="Riley R."/>
            <person name="Sitrit Y."/>
            <person name="Stielow B."/>
            <person name="Szollosi G."/>
            <person name="Zifcakova L."/>
            <person name="Stursova M."/>
            <person name="Spatafora J.W."/>
            <person name="Tedersoo L."/>
            <person name="Vaario L.-M."/>
            <person name="Yamada A."/>
            <person name="Yan M."/>
            <person name="Wang P."/>
            <person name="Xu J."/>
            <person name="Bruns T."/>
            <person name="Baldrian P."/>
            <person name="Vilgalys R."/>
            <person name="Henrissat B."/>
            <person name="Grigoriev I.V."/>
            <person name="Hibbett D."/>
            <person name="Nagy L.G."/>
            <person name="Martin F.M."/>
        </authorList>
    </citation>
    <scope>NUCLEOTIDE SEQUENCE</scope>
    <source>
        <strain evidence="8">Prilba</strain>
    </source>
</reference>
<keyword evidence="4" id="KW-1015">Disulfide bond</keyword>
<dbReference type="PANTHER" id="PTHR12630:SF1">
    <property type="entry name" value="GLUCOSIDASE 2 SUBUNIT BETA"/>
    <property type="match status" value="1"/>
</dbReference>
<evidence type="ECO:0000256" key="6">
    <source>
        <dbReference type="SAM" id="SignalP"/>
    </source>
</evidence>
<comment type="caution">
    <text evidence="8">The sequence shown here is derived from an EMBL/GenBank/DDBJ whole genome shotgun (WGS) entry which is preliminary data.</text>
</comment>
<dbReference type="Gene3D" id="2.70.130.10">
    <property type="entry name" value="Mannose-6-phosphate receptor binding domain"/>
    <property type="match status" value="1"/>
</dbReference>
<dbReference type="Pfam" id="PF13015">
    <property type="entry name" value="PRKCSH_1"/>
    <property type="match status" value="1"/>
</dbReference>
<feature type="signal peptide" evidence="6">
    <location>
        <begin position="1"/>
        <end position="17"/>
    </location>
</feature>
<feature type="domain" description="MRH" evidence="7">
    <location>
        <begin position="428"/>
        <end position="535"/>
    </location>
</feature>
<evidence type="ECO:0000256" key="4">
    <source>
        <dbReference type="ARBA" id="ARBA00023157"/>
    </source>
</evidence>
<organism evidence="8 9">
    <name type="scientific">Russula ochroleuca</name>
    <dbReference type="NCBI Taxonomy" id="152965"/>
    <lineage>
        <taxon>Eukaryota</taxon>
        <taxon>Fungi</taxon>
        <taxon>Dikarya</taxon>
        <taxon>Basidiomycota</taxon>
        <taxon>Agaricomycotina</taxon>
        <taxon>Agaricomycetes</taxon>
        <taxon>Russulales</taxon>
        <taxon>Russulaceae</taxon>
        <taxon>Russula</taxon>
    </lineage>
</organism>
<evidence type="ECO:0000256" key="2">
    <source>
        <dbReference type="ARBA" id="ARBA00022729"/>
    </source>
</evidence>
<dbReference type="InterPro" id="IPR036607">
    <property type="entry name" value="PRKCSH"/>
</dbReference>
<evidence type="ECO:0000256" key="3">
    <source>
        <dbReference type="ARBA" id="ARBA00022824"/>
    </source>
</evidence>
<keyword evidence="5" id="KW-0175">Coiled coil</keyword>
<evidence type="ECO:0000256" key="1">
    <source>
        <dbReference type="ARBA" id="ARBA00022387"/>
    </source>
</evidence>
<evidence type="ECO:0000256" key="5">
    <source>
        <dbReference type="SAM" id="Coils"/>
    </source>
</evidence>
<dbReference type="GO" id="GO:0006491">
    <property type="term" value="P:N-glycan processing"/>
    <property type="evidence" value="ECO:0007669"/>
    <property type="project" value="TreeGrafter"/>
</dbReference>
<dbReference type="Pfam" id="PF12999">
    <property type="entry name" value="PRKCSH-like"/>
    <property type="match status" value="1"/>
</dbReference>
<feature type="coiled-coil region" evidence="5">
    <location>
        <begin position="149"/>
        <end position="176"/>
    </location>
</feature>
<evidence type="ECO:0000259" key="7">
    <source>
        <dbReference type="PROSITE" id="PS51914"/>
    </source>
</evidence>
<dbReference type="PANTHER" id="PTHR12630">
    <property type="entry name" value="N-LINKED OLIGOSACCHARIDE PROCESSING"/>
    <property type="match status" value="1"/>
</dbReference>
<dbReference type="SUPFAM" id="SSF50911">
    <property type="entry name" value="Mannose 6-phosphate receptor domain"/>
    <property type="match status" value="1"/>
</dbReference>
<dbReference type="PROSITE" id="PS51914">
    <property type="entry name" value="MRH"/>
    <property type="match status" value="1"/>
</dbReference>
<keyword evidence="3" id="KW-0256">Endoplasmic reticulum</keyword>
<dbReference type="GO" id="GO:0017177">
    <property type="term" value="C:glucosidase II complex"/>
    <property type="evidence" value="ECO:0007669"/>
    <property type="project" value="TreeGrafter"/>
</dbReference>
<protein>
    <recommendedName>
        <fullName evidence="1">Glucosidase 2 subunit beta</fullName>
    </recommendedName>
</protein>
<accession>A0A9P5TD87</accession>
<dbReference type="EMBL" id="WHVB01000003">
    <property type="protein sequence ID" value="KAF8485237.1"/>
    <property type="molecule type" value="Genomic_DNA"/>
</dbReference>